<evidence type="ECO:0000313" key="2">
    <source>
        <dbReference type="EMBL" id="OGG27081.1"/>
    </source>
</evidence>
<proteinExistence type="predicted"/>
<evidence type="ECO:0000259" key="1">
    <source>
        <dbReference type="Pfam" id="PF02557"/>
    </source>
</evidence>
<accession>A0A1F6AQW8</accession>
<dbReference type="Proteomes" id="UP000176609">
    <property type="component" value="Unassembled WGS sequence"/>
</dbReference>
<dbReference type="GO" id="GO:0008233">
    <property type="term" value="F:peptidase activity"/>
    <property type="evidence" value="ECO:0007669"/>
    <property type="project" value="InterPro"/>
</dbReference>
<dbReference type="SUPFAM" id="SSF55166">
    <property type="entry name" value="Hedgehog/DD-peptidase"/>
    <property type="match status" value="1"/>
</dbReference>
<reference evidence="2 3" key="1">
    <citation type="journal article" date="2016" name="Nat. Commun.">
        <title>Thousands of microbial genomes shed light on interconnected biogeochemical processes in an aquifer system.</title>
        <authorList>
            <person name="Anantharaman K."/>
            <person name="Brown C.T."/>
            <person name="Hug L.A."/>
            <person name="Sharon I."/>
            <person name="Castelle C.J."/>
            <person name="Probst A.J."/>
            <person name="Thomas B.C."/>
            <person name="Singh A."/>
            <person name="Wilkins M.J."/>
            <person name="Karaoz U."/>
            <person name="Brodie E.L."/>
            <person name="Williams K.H."/>
            <person name="Hubbard S.S."/>
            <person name="Banfield J.F."/>
        </authorList>
    </citation>
    <scope>NUCLEOTIDE SEQUENCE [LARGE SCALE GENOMIC DNA]</scope>
</reference>
<comment type="caution">
    <text evidence="2">The sequence shown here is derived from an EMBL/GenBank/DDBJ whole genome shotgun (WGS) entry which is preliminary data.</text>
</comment>
<dbReference type="Pfam" id="PF02557">
    <property type="entry name" value="VanY"/>
    <property type="match status" value="1"/>
</dbReference>
<gene>
    <name evidence="2" type="ORF">A2960_02990</name>
</gene>
<dbReference type="GO" id="GO:0006508">
    <property type="term" value="P:proteolysis"/>
    <property type="evidence" value="ECO:0007669"/>
    <property type="project" value="InterPro"/>
</dbReference>
<dbReference type="EMBL" id="MFJR01000007">
    <property type="protein sequence ID" value="OGG27081.1"/>
    <property type="molecule type" value="Genomic_DNA"/>
</dbReference>
<dbReference type="Gene3D" id="3.30.1380.10">
    <property type="match status" value="1"/>
</dbReference>
<evidence type="ECO:0000313" key="3">
    <source>
        <dbReference type="Proteomes" id="UP000176609"/>
    </source>
</evidence>
<name>A0A1F6AQW8_9BACT</name>
<organism evidence="2 3">
    <name type="scientific">Candidatus Gottesmanbacteria bacterium RIFCSPLOWO2_01_FULL_39_12b</name>
    <dbReference type="NCBI Taxonomy" id="1798388"/>
    <lineage>
        <taxon>Bacteria</taxon>
        <taxon>Candidatus Gottesmaniibacteriota</taxon>
    </lineage>
</organism>
<dbReference type="AlphaFoldDB" id="A0A1F6AQW8"/>
<protein>
    <recommendedName>
        <fullName evidence="1">D-alanyl-D-alanine carboxypeptidase-like core domain-containing protein</fullName>
    </recommendedName>
</protein>
<sequence length="251" mass="28038">MKKWFVFIVFIIIVNTSLIVKISVFAQGNDYPAIKFRSFTPYPTATYPPIPSNMITNNTTVNYPTTTPVNLYPIITSTTNQSCEAKGFGYFTPQPSKLQTFLCSDGSIEPKYGPQFLPNNLVNVHNALGGLYWVRDRTTLINRDMVSNLKSFLDFIKTQGCVPMLAYGYRSYEYQKLLWESRNCAINPGCGVGLPGYSTHQSGVAVDLFCATADSSGNISIDRVSDQIINNAVSNKFIHPIDWDTPHFISL</sequence>
<dbReference type="InterPro" id="IPR009045">
    <property type="entry name" value="Zn_M74/Hedgehog-like"/>
</dbReference>
<dbReference type="InterPro" id="IPR003709">
    <property type="entry name" value="VanY-like_core_dom"/>
</dbReference>
<feature type="domain" description="D-alanyl-D-alanine carboxypeptidase-like core" evidence="1">
    <location>
        <begin position="141"/>
        <end position="215"/>
    </location>
</feature>